<dbReference type="Proteomes" id="UP000228920">
    <property type="component" value="Unassembled WGS sequence"/>
</dbReference>
<evidence type="ECO:0000313" key="2">
    <source>
        <dbReference type="Proteomes" id="UP000228920"/>
    </source>
</evidence>
<dbReference type="SUPFAM" id="SSF48371">
    <property type="entry name" value="ARM repeat"/>
    <property type="match status" value="1"/>
</dbReference>
<sequence length="235" mass="27210">MNTFHQQILSMIDQVATEYSKEALSYVGSPRPYYNINVPSQRNIAREFLKTHPDLTQKEFETLLTSLYNGKTFTERTMPGFLLQYDNDHRHALDPQILNSWIGQLTGWCEIDTTCQAAFSAEDMLHNWNAWKKLLTQFSKSNDISKRRASIVLLNKVVQNSPDHRCADVAFVNVDRLKHENDILITKAVSWILRSLIAHHRTRVKKYLTDNKDALPKIALRETQNKLKTGTKKPK</sequence>
<dbReference type="Pfam" id="PF08713">
    <property type="entry name" value="DNA_alkylation"/>
    <property type="match status" value="1"/>
</dbReference>
<evidence type="ECO:0000313" key="1">
    <source>
        <dbReference type="EMBL" id="PIZ46539.1"/>
    </source>
</evidence>
<gene>
    <name evidence="1" type="ORF">COY32_03140</name>
</gene>
<dbReference type="CDD" id="cd06561">
    <property type="entry name" value="AlkD_like"/>
    <property type="match status" value="1"/>
</dbReference>
<dbReference type="PANTHER" id="PTHR34070">
    <property type="entry name" value="ARMADILLO-TYPE FOLD"/>
    <property type="match status" value="1"/>
</dbReference>
<dbReference type="Gene3D" id="1.25.10.90">
    <property type="match status" value="1"/>
</dbReference>
<proteinExistence type="predicted"/>
<dbReference type="EMBL" id="PFNL01000093">
    <property type="protein sequence ID" value="PIZ46539.1"/>
    <property type="molecule type" value="Genomic_DNA"/>
</dbReference>
<dbReference type="InterPro" id="IPR016024">
    <property type="entry name" value="ARM-type_fold"/>
</dbReference>
<protein>
    <recommendedName>
        <fullName evidence="3">DNA alkylation repair protein</fullName>
    </recommendedName>
</protein>
<dbReference type="AlphaFoldDB" id="A0A2M7TJ90"/>
<reference evidence="2" key="1">
    <citation type="submission" date="2017-09" db="EMBL/GenBank/DDBJ databases">
        <title>Depth-based differentiation of microbial function through sediment-hosted aquifers and enrichment of novel symbionts in the deep terrestrial subsurface.</title>
        <authorList>
            <person name="Probst A.J."/>
            <person name="Ladd B."/>
            <person name="Jarett J.K."/>
            <person name="Geller-Mcgrath D.E."/>
            <person name="Sieber C.M.K."/>
            <person name="Emerson J.B."/>
            <person name="Anantharaman K."/>
            <person name="Thomas B.C."/>
            <person name="Malmstrom R."/>
            <person name="Stieglmeier M."/>
            <person name="Klingl A."/>
            <person name="Woyke T."/>
            <person name="Ryan C.M."/>
            <person name="Banfield J.F."/>
        </authorList>
    </citation>
    <scope>NUCLEOTIDE SEQUENCE [LARGE SCALE GENOMIC DNA]</scope>
</reference>
<dbReference type="PANTHER" id="PTHR34070:SF1">
    <property type="entry name" value="DNA ALKYLATION REPAIR PROTEIN"/>
    <property type="match status" value="1"/>
</dbReference>
<comment type="caution">
    <text evidence="1">The sequence shown here is derived from an EMBL/GenBank/DDBJ whole genome shotgun (WGS) entry which is preliminary data.</text>
</comment>
<accession>A0A2M7TJ90</accession>
<dbReference type="InterPro" id="IPR014825">
    <property type="entry name" value="DNA_alkylation"/>
</dbReference>
<evidence type="ECO:0008006" key="3">
    <source>
        <dbReference type="Google" id="ProtNLM"/>
    </source>
</evidence>
<name>A0A2M7TJ90_UNCKA</name>
<organism evidence="1 2">
    <name type="scientific">candidate division WWE3 bacterium CG_4_10_14_0_2_um_filter_41_14</name>
    <dbReference type="NCBI Taxonomy" id="1975072"/>
    <lineage>
        <taxon>Bacteria</taxon>
        <taxon>Katanobacteria</taxon>
    </lineage>
</organism>